<evidence type="ECO:0000313" key="5">
    <source>
        <dbReference type="Proteomes" id="UP000195772"/>
    </source>
</evidence>
<comment type="caution">
    <text evidence="4">The sequence shown here is derived from an EMBL/GenBank/DDBJ whole genome shotgun (WGS) entry which is preliminary data.</text>
</comment>
<protein>
    <submittedName>
        <fullName evidence="4">Rod shape-determining protein MreD</fullName>
    </submittedName>
</protein>
<evidence type="ECO:0000313" key="2">
    <source>
        <dbReference type="EMBL" id="KAA2379676.1"/>
    </source>
</evidence>
<gene>
    <name evidence="4" type="ORF">B5G41_02460</name>
    <name evidence="3" type="ORF">F2S36_06905</name>
    <name evidence="2" type="ORF">F2Y10_05830</name>
</gene>
<feature type="transmembrane region" description="Helical" evidence="1">
    <location>
        <begin position="113"/>
        <end position="131"/>
    </location>
</feature>
<name>A0A1Y3R3P2_9BACT</name>
<dbReference type="EMBL" id="VVXH01000004">
    <property type="protein sequence ID" value="KAA2379676.1"/>
    <property type="molecule type" value="Genomic_DNA"/>
</dbReference>
<reference evidence="6 7" key="3">
    <citation type="journal article" date="2019" name="Nat. Med.">
        <title>A library of human gut bacterial isolates paired with longitudinal multiomics data enables mechanistic microbiome research.</title>
        <authorList>
            <person name="Poyet M."/>
            <person name="Groussin M."/>
            <person name="Gibbons S.M."/>
            <person name="Avila-Pacheco J."/>
            <person name="Jiang X."/>
            <person name="Kearney S.M."/>
            <person name="Perrotta A.R."/>
            <person name="Berdy B."/>
            <person name="Zhao S."/>
            <person name="Lieberman T.D."/>
            <person name="Swanson P.K."/>
            <person name="Smith M."/>
            <person name="Roesemann S."/>
            <person name="Alexander J.E."/>
            <person name="Rich S.A."/>
            <person name="Livny J."/>
            <person name="Vlamakis H."/>
            <person name="Clish C."/>
            <person name="Bullock K."/>
            <person name="Deik A."/>
            <person name="Scott J."/>
            <person name="Pierce K.A."/>
            <person name="Xavier R.J."/>
            <person name="Alm E.J."/>
        </authorList>
    </citation>
    <scope>NUCLEOTIDE SEQUENCE [LARGE SCALE GENOMIC DNA]</scope>
    <source>
        <strain evidence="3 7">BIOML-A204</strain>
        <strain evidence="2 6">BIOML-A266</strain>
    </source>
</reference>
<dbReference type="EMBL" id="VVUY01000004">
    <property type="protein sequence ID" value="KAA2562664.1"/>
    <property type="molecule type" value="Genomic_DNA"/>
</dbReference>
<sequence>MHRTLPYLALFAVVVLLQVFLFDNLSISIYLNPLVYVAFIALLPLDTPPIVLLLSGLATGVTMDLAMGAAGVNTIATLLIAFARPTLLGLLYPRDDIREGGIPSTGRLGNRVFLNYLIVLVLVHHAVFFSLEALSWAHIVRTIVRTVASGAVSVAFIWVIARIFTAKLPVRI</sequence>
<dbReference type="RefSeq" id="WP_018696757.1">
    <property type="nucleotide sequence ID" value="NZ_AP025562.1"/>
</dbReference>
<evidence type="ECO:0000313" key="3">
    <source>
        <dbReference type="EMBL" id="KAA2562664.1"/>
    </source>
</evidence>
<keyword evidence="1" id="KW-0812">Transmembrane</keyword>
<evidence type="ECO:0000313" key="7">
    <source>
        <dbReference type="Proteomes" id="UP000323119"/>
    </source>
</evidence>
<evidence type="ECO:0000256" key="1">
    <source>
        <dbReference type="SAM" id="Phobius"/>
    </source>
</evidence>
<feature type="transmembrane region" description="Helical" evidence="1">
    <location>
        <begin position="70"/>
        <end position="92"/>
    </location>
</feature>
<dbReference type="EMBL" id="NFHB01000001">
    <property type="protein sequence ID" value="OUN05168.1"/>
    <property type="molecule type" value="Genomic_DNA"/>
</dbReference>
<reference evidence="5" key="1">
    <citation type="submission" date="2017-04" db="EMBL/GenBank/DDBJ databases">
        <title>Function of individual gut microbiota members based on whole genome sequencing of pure cultures obtained from chicken caecum.</title>
        <authorList>
            <person name="Medvecky M."/>
            <person name="Cejkova D."/>
            <person name="Polansky O."/>
            <person name="Karasova D."/>
            <person name="Kubasova T."/>
            <person name="Cizek A."/>
            <person name="Rychlik I."/>
        </authorList>
    </citation>
    <scope>NUCLEOTIDE SEQUENCE [LARGE SCALE GENOMIC DNA]</scope>
    <source>
        <strain evidence="5">An90</strain>
    </source>
</reference>
<dbReference type="Proteomes" id="UP000195772">
    <property type="component" value="Unassembled WGS sequence"/>
</dbReference>
<keyword evidence="1" id="KW-0472">Membrane</keyword>
<reference evidence="4" key="2">
    <citation type="journal article" date="2018" name="BMC Genomics">
        <title>Whole genome sequencing and function prediction of 133 gut anaerobes isolated from chicken caecum in pure cultures.</title>
        <authorList>
            <person name="Medvecky M."/>
            <person name="Cejkova D."/>
            <person name="Polansky O."/>
            <person name="Karasova D."/>
            <person name="Kubasova T."/>
            <person name="Cizek A."/>
            <person name="Rychlik I."/>
        </authorList>
    </citation>
    <scope>NUCLEOTIDE SEQUENCE</scope>
    <source>
        <strain evidence="4">An90</strain>
    </source>
</reference>
<organism evidence="4 5">
    <name type="scientific">Alistipes onderdonkii</name>
    <dbReference type="NCBI Taxonomy" id="328813"/>
    <lineage>
        <taxon>Bacteria</taxon>
        <taxon>Pseudomonadati</taxon>
        <taxon>Bacteroidota</taxon>
        <taxon>Bacteroidia</taxon>
        <taxon>Bacteroidales</taxon>
        <taxon>Rikenellaceae</taxon>
        <taxon>Alistipes</taxon>
    </lineage>
</organism>
<feature type="transmembrane region" description="Helical" evidence="1">
    <location>
        <begin position="34"/>
        <end position="58"/>
    </location>
</feature>
<accession>A0A1Y3R3P2</accession>
<dbReference type="Proteomes" id="UP000323119">
    <property type="component" value="Unassembled WGS sequence"/>
</dbReference>
<proteinExistence type="predicted"/>
<evidence type="ECO:0000313" key="6">
    <source>
        <dbReference type="Proteomes" id="UP000322940"/>
    </source>
</evidence>
<feature type="transmembrane region" description="Helical" evidence="1">
    <location>
        <begin position="6"/>
        <end position="22"/>
    </location>
</feature>
<evidence type="ECO:0000313" key="4">
    <source>
        <dbReference type="EMBL" id="OUN05168.1"/>
    </source>
</evidence>
<dbReference type="AlphaFoldDB" id="A0A1Y3R3P2"/>
<keyword evidence="1" id="KW-1133">Transmembrane helix</keyword>
<dbReference type="eggNOG" id="ENOG50315DF">
    <property type="taxonomic scope" value="Bacteria"/>
</dbReference>
<feature type="transmembrane region" description="Helical" evidence="1">
    <location>
        <begin position="143"/>
        <end position="164"/>
    </location>
</feature>
<dbReference type="OrthoDB" id="1132160at2"/>
<dbReference type="Proteomes" id="UP000322940">
    <property type="component" value="Unassembled WGS sequence"/>
</dbReference>